<name>A0A0W8EAR1_9ZZZZ</name>
<evidence type="ECO:0000256" key="1">
    <source>
        <dbReference type="SAM" id="MobiDB-lite"/>
    </source>
</evidence>
<evidence type="ECO:0000313" key="2">
    <source>
        <dbReference type="EMBL" id="KUG05746.1"/>
    </source>
</evidence>
<sequence>MISVPSVLAWMLCQCEYEETHPSPGESWRPFSWKQNRHDDPESCDAVSSSMSIEAK</sequence>
<organism evidence="2">
    <name type="scientific">hydrocarbon metagenome</name>
    <dbReference type="NCBI Taxonomy" id="938273"/>
    <lineage>
        <taxon>unclassified sequences</taxon>
        <taxon>metagenomes</taxon>
        <taxon>ecological metagenomes</taxon>
    </lineage>
</organism>
<protein>
    <submittedName>
        <fullName evidence="2">Uncharacterized protein</fullName>
    </submittedName>
</protein>
<dbReference type="EMBL" id="LNQE01001772">
    <property type="protein sequence ID" value="KUG05746.1"/>
    <property type="molecule type" value="Genomic_DNA"/>
</dbReference>
<feature type="compositionally biased region" description="Polar residues" evidence="1">
    <location>
        <begin position="46"/>
        <end position="56"/>
    </location>
</feature>
<comment type="caution">
    <text evidence="2">The sequence shown here is derived from an EMBL/GenBank/DDBJ whole genome shotgun (WGS) entry which is preliminary data.</text>
</comment>
<reference evidence="2" key="1">
    <citation type="journal article" date="2015" name="Proc. Natl. Acad. Sci. U.S.A.">
        <title>Networks of energetic and metabolic interactions define dynamics in microbial communities.</title>
        <authorList>
            <person name="Embree M."/>
            <person name="Liu J.K."/>
            <person name="Al-Bassam M.M."/>
            <person name="Zengler K."/>
        </authorList>
    </citation>
    <scope>NUCLEOTIDE SEQUENCE</scope>
</reference>
<feature type="region of interest" description="Disordered" evidence="1">
    <location>
        <begin position="19"/>
        <end position="56"/>
    </location>
</feature>
<proteinExistence type="predicted"/>
<gene>
    <name evidence="2" type="ORF">ASZ90_016829</name>
</gene>
<accession>A0A0W8EAR1</accession>
<dbReference type="AlphaFoldDB" id="A0A0W8EAR1"/>